<evidence type="ECO:0000256" key="5">
    <source>
        <dbReference type="ARBA" id="ARBA00023204"/>
    </source>
</evidence>
<dbReference type="PANTHER" id="PTHR33991:SF1">
    <property type="entry name" value="DNA REPAIR PROTEIN RECO"/>
    <property type="match status" value="1"/>
</dbReference>
<dbReference type="InterPro" id="IPR042242">
    <property type="entry name" value="RecO_C"/>
</dbReference>
<dbReference type="HAMAP" id="MF_00201">
    <property type="entry name" value="RecO"/>
    <property type="match status" value="1"/>
</dbReference>
<evidence type="ECO:0000313" key="10">
    <source>
        <dbReference type="Proteomes" id="UP001521181"/>
    </source>
</evidence>
<evidence type="ECO:0000259" key="8">
    <source>
        <dbReference type="Pfam" id="PF11967"/>
    </source>
</evidence>
<organism evidence="9 10">
    <name type="scientific">Rhodobacter flavimaris</name>
    <dbReference type="NCBI Taxonomy" id="2907145"/>
    <lineage>
        <taxon>Bacteria</taxon>
        <taxon>Pseudomonadati</taxon>
        <taxon>Pseudomonadota</taxon>
        <taxon>Alphaproteobacteria</taxon>
        <taxon>Rhodobacterales</taxon>
        <taxon>Rhodobacter group</taxon>
        <taxon>Rhodobacter</taxon>
    </lineage>
</organism>
<comment type="function">
    <text evidence="7">Involved in DNA repair and RecF pathway recombination.</text>
</comment>
<comment type="similarity">
    <text evidence="1 7">Belongs to the RecO family.</text>
</comment>
<feature type="domain" description="DNA replication/recombination mediator RecO N-terminal" evidence="8">
    <location>
        <begin position="1"/>
        <end position="75"/>
    </location>
</feature>
<dbReference type="InterPro" id="IPR003717">
    <property type="entry name" value="RecO"/>
</dbReference>
<dbReference type="SUPFAM" id="SSF50249">
    <property type="entry name" value="Nucleic acid-binding proteins"/>
    <property type="match status" value="1"/>
</dbReference>
<protein>
    <recommendedName>
        <fullName evidence="2 7">DNA repair protein RecO</fullName>
    </recommendedName>
    <alternativeName>
        <fullName evidence="6 7">Recombination protein O</fullName>
    </alternativeName>
</protein>
<evidence type="ECO:0000256" key="1">
    <source>
        <dbReference type="ARBA" id="ARBA00007452"/>
    </source>
</evidence>
<dbReference type="InterPro" id="IPR037278">
    <property type="entry name" value="ARFGAP/RecO"/>
</dbReference>
<dbReference type="Gene3D" id="2.40.50.140">
    <property type="entry name" value="Nucleic acid-binding proteins"/>
    <property type="match status" value="1"/>
</dbReference>
<evidence type="ECO:0000313" key="9">
    <source>
        <dbReference type="EMBL" id="MCE5973389.1"/>
    </source>
</evidence>
<dbReference type="PANTHER" id="PTHR33991">
    <property type="entry name" value="DNA REPAIR PROTEIN RECO"/>
    <property type="match status" value="1"/>
</dbReference>
<dbReference type="EMBL" id="JAJUOS010000005">
    <property type="protein sequence ID" value="MCE5973389.1"/>
    <property type="molecule type" value="Genomic_DNA"/>
</dbReference>
<evidence type="ECO:0000256" key="6">
    <source>
        <dbReference type="ARBA" id="ARBA00033409"/>
    </source>
</evidence>
<keyword evidence="4 7" id="KW-0233">DNA recombination</keyword>
<accession>A0ABS8YU52</accession>
<keyword evidence="10" id="KW-1185">Reference proteome</keyword>
<dbReference type="Pfam" id="PF02565">
    <property type="entry name" value="RecO_C"/>
    <property type="match status" value="1"/>
</dbReference>
<evidence type="ECO:0000256" key="2">
    <source>
        <dbReference type="ARBA" id="ARBA00021310"/>
    </source>
</evidence>
<dbReference type="Gene3D" id="1.20.1440.120">
    <property type="entry name" value="Recombination protein O, C-terminal domain"/>
    <property type="match status" value="1"/>
</dbReference>
<evidence type="ECO:0000256" key="4">
    <source>
        <dbReference type="ARBA" id="ARBA00023172"/>
    </source>
</evidence>
<dbReference type="Proteomes" id="UP001521181">
    <property type="component" value="Unassembled WGS sequence"/>
</dbReference>
<reference evidence="9 10" key="1">
    <citation type="submission" date="2021-12" db="EMBL/GenBank/DDBJ databases">
        <title>Sinirhodobacter sp. WL0062 is a bacterium isolated from seawater.</title>
        <authorList>
            <person name="Wang L."/>
            <person name="He W."/>
            <person name="Zhang D.-F."/>
        </authorList>
    </citation>
    <scope>NUCLEOTIDE SEQUENCE [LARGE SCALE GENOMIC DNA]</scope>
    <source>
        <strain evidence="9 10">WL0062</strain>
    </source>
</reference>
<name>A0ABS8YU52_9RHOB</name>
<evidence type="ECO:0000256" key="3">
    <source>
        <dbReference type="ARBA" id="ARBA00022763"/>
    </source>
</evidence>
<evidence type="ECO:0000256" key="7">
    <source>
        <dbReference type="HAMAP-Rule" id="MF_00201"/>
    </source>
</evidence>
<keyword evidence="5 7" id="KW-0234">DNA repair</keyword>
<dbReference type="SUPFAM" id="SSF57863">
    <property type="entry name" value="ArfGap/RecO-like zinc finger"/>
    <property type="match status" value="1"/>
</dbReference>
<gene>
    <name evidence="7 9" type="primary">recO</name>
    <name evidence="9" type="ORF">LZA78_07850</name>
</gene>
<dbReference type="InterPro" id="IPR022572">
    <property type="entry name" value="DNA_rep/recomb_RecO_N"/>
</dbReference>
<dbReference type="NCBIfam" id="TIGR00613">
    <property type="entry name" value="reco"/>
    <property type="match status" value="1"/>
</dbReference>
<sequence length="240" mass="26176">MDWQDRGTILSTRLHGETSAIVEVFTADHGRHAGVVRGGVSRKMAATLQPGSHVSLAWRARLEDHLGSFTVEPLRSRAGAMSDRLALMGLNAVCAMLGFALPEREPHPRLYAATEPLFDVIGLAHEGWPVDYLHWEMALLEELGFGLDLTRCALTGGREDLAYVSPRTGRAVAREAAGDWAPRLLPLPQCLLGQGPATLVEIVQGLKLTGHFLDLFAAEHSRRALPEARNRLIDALARQG</sequence>
<comment type="caution">
    <text evidence="9">The sequence shown here is derived from an EMBL/GenBank/DDBJ whole genome shotgun (WGS) entry which is preliminary data.</text>
</comment>
<keyword evidence="3 7" id="KW-0227">DNA damage</keyword>
<dbReference type="RefSeq" id="WP_233676386.1">
    <property type="nucleotide sequence ID" value="NZ_JAJUOS010000005.1"/>
</dbReference>
<proteinExistence type="inferred from homology"/>
<dbReference type="InterPro" id="IPR012340">
    <property type="entry name" value="NA-bd_OB-fold"/>
</dbReference>
<dbReference type="Pfam" id="PF11967">
    <property type="entry name" value="RecO_N"/>
    <property type="match status" value="1"/>
</dbReference>